<keyword evidence="2" id="KW-1185">Reference proteome</keyword>
<reference evidence="1 2" key="1">
    <citation type="submission" date="2018-01" db="EMBL/GenBank/DDBJ databases">
        <title>Genome sequence of Iodobacter sp. strain PCH194 isolated from Indian Trans-Himalaya.</title>
        <authorList>
            <person name="Kumar V."/>
            <person name="Thakur V."/>
            <person name="Kumar S."/>
            <person name="Singh D."/>
        </authorList>
    </citation>
    <scope>NUCLEOTIDE SEQUENCE [LARGE SCALE GENOMIC DNA]</scope>
    <source>
        <strain evidence="1 2">PCH194</strain>
    </source>
</reference>
<gene>
    <name evidence="1" type="ORF">C1H71_19950</name>
</gene>
<dbReference type="EMBL" id="CP025781">
    <property type="protein sequence ID" value="QBC45571.1"/>
    <property type="molecule type" value="Genomic_DNA"/>
</dbReference>
<protein>
    <submittedName>
        <fullName evidence="1">Uncharacterized protein</fullName>
    </submittedName>
</protein>
<evidence type="ECO:0000313" key="2">
    <source>
        <dbReference type="Proteomes" id="UP000515917"/>
    </source>
</evidence>
<organism evidence="1 2">
    <name type="scientific">Iodobacter fluviatilis</name>
    <dbReference type="NCBI Taxonomy" id="537"/>
    <lineage>
        <taxon>Bacteria</taxon>
        <taxon>Pseudomonadati</taxon>
        <taxon>Pseudomonadota</taxon>
        <taxon>Betaproteobacteria</taxon>
        <taxon>Neisseriales</taxon>
        <taxon>Chitinibacteraceae</taxon>
        <taxon>Iodobacter</taxon>
    </lineage>
</organism>
<dbReference type="Proteomes" id="UP000515917">
    <property type="component" value="Chromosome"/>
</dbReference>
<dbReference type="KEGG" id="ifl:C1H71_19950"/>
<sequence>MGVSFSMNGLFGVWTEALERNEPTLAFELSNGRGRFLFMMFFDPEDKSTKDQLLLFLQNTRYMLPLKLYGAHSKGDFRIFLESWQVEKIKKELQLEYTDGAAFDITSFIDALNKKIPESIKLAEKIKILRDNLPAYNSELKNILDFHERTELIGEVRLPDGKAPREKTLRKLYLYSTRSPEYVAEYIANLKSRNCTLSWRIPSFVV</sequence>
<evidence type="ECO:0000313" key="1">
    <source>
        <dbReference type="EMBL" id="QBC45571.1"/>
    </source>
</evidence>
<proteinExistence type="predicted"/>
<dbReference type="RefSeq" id="WP_130108075.1">
    <property type="nucleotide sequence ID" value="NZ_CP025781.1"/>
</dbReference>
<name>A0A7G3GDY7_9NEIS</name>
<dbReference type="AlphaFoldDB" id="A0A7G3GDY7"/>
<accession>A0A7G3GDY7</accession>